<dbReference type="InterPro" id="IPR051798">
    <property type="entry name" value="Class-II_PLP-Dep_Aminotrans"/>
</dbReference>
<keyword evidence="3" id="KW-0808">Transferase</keyword>
<reference evidence="3 4" key="1">
    <citation type="submission" date="2020-05" db="EMBL/GenBank/DDBJ databases">
        <title>Epidemiological investigations into extended-spectrum beta-lactam resistant Escherichia coli ST457 carried by Australian Silver gulls identified clonal lineages that cause ExPEC disease.</title>
        <authorList>
            <person name="Nesporova K."/>
            <person name="Wyrsch E.R."/>
            <person name="Valcek A."/>
            <person name="Bitar I."/>
            <person name="Chaw K."/>
            <person name="Harris P."/>
            <person name="Hrabak J."/>
            <person name="Djordjevic S.P."/>
            <person name="Dolejska M."/>
        </authorList>
    </citation>
    <scope>NUCLEOTIDE SEQUENCE [LARGE SCALE GENOMIC DNA]</scope>
    <source>
        <strain evidence="3 4">CE1966</strain>
    </source>
</reference>
<dbReference type="SUPFAM" id="SSF53383">
    <property type="entry name" value="PLP-dependent transferases"/>
    <property type="match status" value="1"/>
</dbReference>
<name>A0A8T3LIG0_ECOLX</name>
<dbReference type="InterPro" id="IPR015422">
    <property type="entry name" value="PyrdxlP-dep_Trfase_small"/>
</dbReference>
<sequence>MDFNQIINRNNTGSVKWDFIERHFGDGAGKLLPMWVSDFDFACPPEVQAALHQRIE</sequence>
<protein>
    <submittedName>
        <fullName evidence="3">Aminotransferase</fullName>
    </submittedName>
</protein>
<gene>
    <name evidence="3" type="ORF">HLX92_29435</name>
</gene>
<comment type="cofactor">
    <cofactor evidence="1">
        <name>pyridoxal 5'-phosphate</name>
        <dbReference type="ChEBI" id="CHEBI:597326"/>
    </cofactor>
</comment>
<feature type="non-terminal residue" evidence="3">
    <location>
        <position position="56"/>
    </location>
</feature>
<evidence type="ECO:0000313" key="3">
    <source>
        <dbReference type="EMBL" id="MBA1890231.1"/>
    </source>
</evidence>
<evidence type="ECO:0000313" key="4">
    <source>
        <dbReference type="Proteomes" id="UP000523197"/>
    </source>
</evidence>
<accession>A0A8T3LIG0</accession>
<dbReference type="AlphaFoldDB" id="A0A8T3LIG0"/>
<evidence type="ECO:0000256" key="2">
    <source>
        <dbReference type="ARBA" id="ARBA00022898"/>
    </source>
</evidence>
<evidence type="ECO:0000256" key="1">
    <source>
        <dbReference type="ARBA" id="ARBA00001933"/>
    </source>
</evidence>
<keyword evidence="3" id="KW-0032">Aminotransferase</keyword>
<dbReference type="Proteomes" id="UP000523197">
    <property type="component" value="Unassembled WGS sequence"/>
</dbReference>
<organism evidence="3 4">
    <name type="scientific">Escherichia coli</name>
    <dbReference type="NCBI Taxonomy" id="562"/>
    <lineage>
        <taxon>Bacteria</taxon>
        <taxon>Pseudomonadati</taxon>
        <taxon>Pseudomonadota</taxon>
        <taxon>Gammaproteobacteria</taxon>
        <taxon>Enterobacterales</taxon>
        <taxon>Enterobacteriaceae</taxon>
        <taxon>Escherichia</taxon>
    </lineage>
</organism>
<comment type="caution">
    <text evidence="3">The sequence shown here is derived from an EMBL/GenBank/DDBJ whole genome shotgun (WGS) entry which is preliminary data.</text>
</comment>
<dbReference type="PANTHER" id="PTHR43525">
    <property type="entry name" value="PROTEIN MALY"/>
    <property type="match status" value="1"/>
</dbReference>
<dbReference type="Gene3D" id="3.90.1150.10">
    <property type="entry name" value="Aspartate Aminotransferase, domain 1"/>
    <property type="match status" value="1"/>
</dbReference>
<proteinExistence type="predicted"/>
<keyword evidence="2" id="KW-0663">Pyridoxal phosphate</keyword>
<dbReference type="InterPro" id="IPR015424">
    <property type="entry name" value="PyrdxlP-dep_Trfase"/>
</dbReference>
<dbReference type="GO" id="GO:0008483">
    <property type="term" value="F:transaminase activity"/>
    <property type="evidence" value="ECO:0007669"/>
    <property type="project" value="UniProtKB-KW"/>
</dbReference>
<dbReference type="EMBL" id="JABFNF010000937">
    <property type="protein sequence ID" value="MBA1890231.1"/>
    <property type="molecule type" value="Genomic_DNA"/>
</dbReference>
<dbReference type="PANTHER" id="PTHR43525:SF1">
    <property type="entry name" value="PROTEIN MALY"/>
    <property type="match status" value="1"/>
</dbReference>